<keyword evidence="1" id="KW-1133">Transmembrane helix</keyword>
<sequence length="109" mass="12750">MNLNISINRKMKAKSDRTISSIMMMYSLFFISILFIKGFNLTIFGWCWILGWSLLVVLAAWKVESYEIIDGKLIKRNLLGLFSRERELNTMKKYSKNLINTDYPTNPST</sequence>
<dbReference type="KEGG" id="rhoz:GXP67_04155"/>
<keyword evidence="3" id="KW-1185">Reference proteome</keyword>
<evidence type="ECO:0000256" key="1">
    <source>
        <dbReference type="SAM" id="Phobius"/>
    </source>
</evidence>
<reference evidence="2 3" key="1">
    <citation type="submission" date="2020-01" db="EMBL/GenBank/DDBJ databases">
        <authorList>
            <person name="Kim M.K."/>
        </authorList>
    </citation>
    <scope>NUCLEOTIDE SEQUENCE [LARGE SCALE GENOMIC DNA]</scope>
    <source>
        <strain evidence="2 3">172606-1</strain>
    </source>
</reference>
<dbReference type="AlphaFoldDB" id="A0A6C0GDD5"/>
<evidence type="ECO:0000313" key="2">
    <source>
        <dbReference type="EMBL" id="QHT65918.1"/>
    </source>
</evidence>
<feature type="transmembrane region" description="Helical" evidence="1">
    <location>
        <begin position="43"/>
        <end position="63"/>
    </location>
</feature>
<keyword evidence="1" id="KW-0472">Membrane</keyword>
<protein>
    <submittedName>
        <fullName evidence="2">Uncharacterized protein</fullName>
    </submittedName>
</protein>
<feature type="transmembrane region" description="Helical" evidence="1">
    <location>
        <begin position="21"/>
        <end position="37"/>
    </location>
</feature>
<keyword evidence="1" id="KW-0812">Transmembrane</keyword>
<name>A0A6C0GDD5_9BACT</name>
<gene>
    <name evidence="2" type="ORF">GXP67_04155</name>
</gene>
<dbReference type="Proteomes" id="UP000480178">
    <property type="component" value="Chromosome"/>
</dbReference>
<accession>A0A6C0GDD5</accession>
<proteinExistence type="predicted"/>
<dbReference type="EMBL" id="CP048222">
    <property type="protein sequence ID" value="QHT65918.1"/>
    <property type="molecule type" value="Genomic_DNA"/>
</dbReference>
<evidence type="ECO:0000313" key="3">
    <source>
        <dbReference type="Proteomes" id="UP000480178"/>
    </source>
</evidence>
<organism evidence="2 3">
    <name type="scientific">Rhodocytophaga rosea</name>
    <dbReference type="NCBI Taxonomy" id="2704465"/>
    <lineage>
        <taxon>Bacteria</taxon>
        <taxon>Pseudomonadati</taxon>
        <taxon>Bacteroidota</taxon>
        <taxon>Cytophagia</taxon>
        <taxon>Cytophagales</taxon>
        <taxon>Rhodocytophagaceae</taxon>
        <taxon>Rhodocytophaga</taxon>
    </lineage>
</organism>
<dbReference type="RefSeq" id="WP_162441991.1">
    <property type="nucleotide sequence ID" value="NZ_CP048222.1"/>
</dbReference>